<organism evidence="1 2">
    <name type="scientific">Leptospira gomenensis</name>
    <dbReference type="NCBI Taxonomy" id="2484974"/>
    <lineage>
        <taxon>Bacteria</taxon>
        <taxon>Pseudomonadati</taxon>
        <taxon>Spirochaetota</taxon>
        <taxon>Spirochaetia</taxon>
        <taxon>Leptospirales</taxon>
        <taxon>Leptospiraceae</taxon>
        <taxon>Leptospira</taxon>
    </lineage>
</organism>
<evidence type="ECO:0000313" key="2">
    <source>
        <dbReference type="Proteomes" id="UP000298277"/>
    </source>
</evidence>
<evidence type="ECO:0000313" key="1">
    <source>
        <dbReference type="EMBL" id="TGK36188.1"/>
    </source>
</evidence>
<accession>A0A5F1YEX7</accession>
<dbReference type="Proteomes" id="UP000298277">
    <property type="component" value="Unassembled WGS sequence"/>
</dbReference>
<proteinExistence type="predicted"/>
<dbReference type="AlphaFoldDB" id="A0A5F1YEX7"/>
<protein>
    <submittedName>
        <fullName evidence="1">Uncharacterized protein</fullName>
    </submittedName>
</protein>
<reference evidence="1" key="1">
    <citation type="journal article" date="2019" name="PLoS Negl. Trop. Dis.">
        <title>Revisiting the worldwide diversity of Leptospira species in the environment.</title>
        <authorList>
            <person name="Vincent A.T."/>
            <person name="Schiettekatte O."/>
            <person name="Bourhy P."/>
            <person name="Veyrier F.J."/>
            <person name="Picardeau M."/>
        </authorList>
    </citation>
    <scope>NUCLEOTIDE SEQUENCE [LARGE SCALE GENOMIC DNA]</scope>
    <source>
        <strain evidence="1">201800299</strain>
    </source>
</reference>
<sequence>MESLQRYDVKCPYCNHGQEINHDDGYGYDEGVLHHQDCVSCDKIFVFTTQISFNYEVKAALCLNEEADHKWKSTQTFPKQFTEMICQDCGERRKPTEREWLEIN</sequence>
<dbReference type="RefSeq" id="WP_135595558.1">
    <property type="nucleotide sequence ID" value="NZ_RQEZ01000086.1"/>
</dbReference>
<name>A0A5F1YEX7_9LEPT</name>
<dbReference type="OrthoDB" id="9169444at2"/>
<keyword evidence="2" id="KW-1185">Reference proteome</keyword>
<dbReference type="EMBL" id="RQFA01000024">
    <property type="protein sequence ID" value="TGK36188.1"/>
    <property type="molecule type" value="Genomic_DNA"/>
</dbReference>
<gene>
    <name evidence="1" type="ORF">EHQ17_04545</name>
</gene>
<comment type="caution">
    <text evidence="1">The sequence shown here is derived from an EMBL/GenBank/DDBJ whole genome shotgun (WGS) entry which is preliminary data.</text>
</comment>